<name>A0A3P9MCS2_ORYLA</name>
<evidence type="ECO:0000256" key="13">
    <source>
        <dbReference type="SAM" id="Phobius"/>
    </source>
</evidence>
<dbReference type="GO" id="GO:0004984">
    <property type="term" value="F:olfactory receptor activity"/>
    <property type="evidence" value="ECO:0007669"/>
    <property type="project" value="InterPro"/>
</dbReference>
<evidence type="ECO:0000256" key="7">
    <source>
        <dbReference type="ARBA" id="ARBA00023040"/>
    </source>
</evidence>
<evidence type="ECO:0000256" key="8">
    <source>
        <dbReference type="ARBA" id="ARBA00023136"/>
    </source>
</evidence>
<dbReference type="InterPro" id="IPR017452">
    <property type="entry name" value="GPCR_Rhodpsn_7TM"/>
</dbReference>
<reference evidence="15" key="3">
    <citation type="submission" date="2025-08" db="UniProtKB">
        <authorList>
            <consortium name="Ensembl"/>
        </authorList>
    </citation>
    <scope>IDENTIFICATION</scope>
    <source>
        <strain evidence="15">HNI</strain>
    </source>
</reference>
<dbReference type="SUPFAM" id="SSF81321">
    <property type="entry name" value="Family A G protein-coupled receptor-like"/>
    <property type="match status" value="1"/>
</dbReference>
<keyword evidence="9" id="KW-1015">Disulfide bond</keyword>
<feature type="domain" description="G-protein coupled receptors family 1 profile" evidence="14">
    <location>
        <begin position="66"/>
        <end position="317"/>
    </location>
</feature>
<keyword evidence="8 13" id="KW-0472">Membrane</keyword>
<evidence type="ECO:0000256" key="1">
    <source>
        <dbReference type="ARBA" id="ARBA00004651"/>
    </source>
</evidence>
<dbReference type="PROSITE" id="PS50262">
    <property type="entry name" value="G_PROTEIN_RECEP_F1_2"/>
    <property type="match status" value="1"/>
</dbReference>
<keyword evidence="10" id="KW-0675">Receptor</keyword>
<keyword evidence="6 13" id="KW-1133">Transmembrane helix</keyword>
<feature type="transmembrane region" description="Helical" evidence="13">
    <location>
        <begin position="270"/>
        <end position="293"/>
    </location>
</feature>
<evidence type="ECO:0000256" key="10">
    <source>
        <dbReference type="ARBA" id="ARBA00023170"/>
    </source>
</evidence>
<keyword evidence="2" id="KW-1003">Cell membrane</keyword>
<organism evidence="15 16">
    <name type="scientific">Oryzias latipes</name>
    <name type="common">Japanese rice fish</name>
    <name type="synonym">Japanese killifish</name>
    <dbReference type="NCBI Taxonomy" id="8090"/>
    <lineage>
        <taxon>Eukaryota</taxon>
        <taxon>Metazoa</taxon>
        <taxon>Chordata</taxon>
        <taxon>Craniata</taxon>
        <taxon>Vertebrata</taxon>
        <taxon>Euteleostomi</taxon>
        <taxon>Actinopterygii</taxon>
        <taxon>Neopterygii</taxon>
        <taxon>Teleostei</taxon>
        <taxon>Neoteleostei</taxon>
        <taxon>Acanthomorphata</taxon>
        <taxon>Ovalentaria</taxon>
        <taxon>Atherinomorphae</taxon>
        <taxon>Beloniformes</taxon>
        <taxon>Adrianichthyidae</taxon>
        <taxon>Oryziinae</taxon>
        <taxon>Oryzias</taxon>
    </lineage>
</organism>
<dbReference type="Gene3D" id="1.20.1070.10">
    <property type="entry name" value="Rhodopsin 7-helix transmembrane proteins"/>
    <property type="match status" value="1"/>
</dbReference>
<feature type="transmembrane region" description="Helical" evidence="13">
    <location>
        <begin position="221"/>
        <end position="250"/>
    </location>
</feature>
<dbReference type="PRINTS" id="PR00245">
    <property type="entry name" value="OLFACTORYR"/>
</dbReference>
<dbReference type="AlphaFoldDB" id="A0A3P9MCS2"/>
<dbReference type="Pfam" id="PF13853">
    <property type="entry name" value="7tm_4"/>
    <property type="match status" value="1"/>
</dbReference>
<keyword evidence="4 13" id="KW-0812">Transmembrane</keyword>
<sequence>ALLSQLDHGSIKLSHLILTMSFLRTALNSSVIIHPPGFYIVGFESLPSVNIYFIFLAFVYVVTVLFNGLLIIVVVISPSLHTPKFLAVINLAVIDLCLNTCTIPGMIKIFLVKDNFIPFNLCLVQMYFYYVFATSESYALTILAYDRLVAICFPLRQNSINTMRSMCCIITFTWCLVLGSITFSTSLMTKLSFCNSVRVFSYFCDYAPVFRLACNDYSMQWFAASFLSMLTLVGPFAFIVLSYVSILVTVFRMKTLDRRLKALATCVEHIIIVAIFFIPLLVIFTIGFYLGGINPDHRVLSLSMASCLPPCINPIVYSLKTKEIKTRALVLIRQNKLIQTKST</sequence>
<evidence type="ECO:0000256" key="3">
    <source>
        <dbReference type="ARBA" id="ARBA00022606"/>
    </source>
</evidence>
<evidence type="ECO:0000256" key="5">
    <source>
        <dbReference type="ARBA" id="ARBA00022725"/>
    </source>
</evidence>
<evidence type="ECO:0000256" key="11">
    <source>
        <dbReference type="ARBA" id="ARBA00023180"/>
    </source>
</evidence>
<protein>
    <recommendedName>
        <fullName evidence="14">G-protein coupled receptors family 1 profile domain-containing protein</fullName>
    </recommendedName>
</protein>
<proteinExistence type="predicted"/>
<evidence type="ECO:0000313" key="16">
    <source>
        <dbReference type="Proteomes" id="UP000265180"/>
    </source>
</evidence>
<dbReference type="InterPro" id="IPR000725">
    <property type="entry name" value="Olfact_rcpt"/>
</dbReference>
<keyword evidence="7" id="KW-0297">G-protein coupled receptor</keyword>
<feature type="transmembrane region" description="Helical" evidence="13">
    <location>
        <begin position="88"/>
        <end position="107"/>
    </location>
</feature>
<evidence type="ECO:0000259" key="14">
    <source>
        <dbReference type="PROSITE" id="PS50262"/>
    </source>
</evidence>
<evidence type="ECO:0000256" key="4">
    <source>
        <dbReference type="ARBA" id="ARBA00022692"/>
    </source>
</evidence>
<keyword evidence="5" id="KW-0552">Olfaction</keyword>
<dbReference type="Ensembl" id="ENSORLT00020032945.1">
    <property type="protein sequence ID" value="ENSORLP00020030625.1"/>
    <property type="gene ID" value="ENSORLG00020000409.1"/>
</dbReference>
<keyword evidence="12" id="KW-0807">Transducer</keyword>
<evidence type="ECO:0000256" key="12">
    <source>
        <dbReference type="ARBA" id="ARBA00023224"/>
    </source>
</evidence>
<keyword evidence="3" id="KW-0716">Sensory transduction</keyword>
<dbReference type="GO" id="GO:0005886">
    <property type="term" value="C:plasma membrane"/>
    <property type="evidence" value="ECO:0007669"/>
    <property type="project" value="UniProtKB-SubCell"/>
</dbReference>
<dbReference type="PANTHER" id="PTHR26451">
    <property type="entry name" value="G_PROTEIN_RECEP_F1_2 DOMAIN-CONTAINING PROTEIN"/>
    <property type="match status" value="1"/>
</dbReference>
<dbReference type="GO" id="GO:0004930">
    <property type="term" value="F:G protein-coupled receptor activity"/>
    <property type="evidence" value="ECO:0007669"/>
    <property type="project" value="UniProtKB-KW"/>
</dbReference>
<dbReference type="Proteomes" id="UP000265180">
    <property type="component" value="Chromosome 14"/>
</dbReference>
<reference evidence="15 16" key="2">
    <citation type="submission" date="2017-04" db="EMBL/GenBank/DDBJ databases">
        <title>CpG methylation of centromeres and impact of large insertions on vertebrate speciation.</title>
        <authorList>
            <person name="Ichikawa K."/>
            <person name="Yoshimura J."/>
            <person name="Morishita S."/>
        </authorList>
    </citation>
    <scope>NUCLEOTIDE SEQUENCE</scope>
    <source>
        <strain evidence="15 16">HNI</strain>
    </source>
</reference>
<comment type="subcellular location">
    <subcellularLocation>
        <location evidence="1">Cell membrane</location>
        <topology evidence="1">Multi-pass membrane protein</topology>
    </subcellularLocation>
</comment>
<accession>A0A3P9MCS2</accession>
<dbReference type="InterPro" id="IPR052921">
    <property type="entry name" value="GPCR1_Superfamily_Member"/>
</dbReference>
<evidence type="ECO:0000313" key="15">
    <source>
        <dbReference type="Ensembl" id="ENSORLP00020030625.1"/>
    </source>
</evidence>
<feature type="transmembrane region" description="Helical" evidence="13">
    <location>
        <begin position="127"/>
        <end position="145"/>
    </location>
</feature>
<evidence type="ECO:0000256" key="9">
    <source>
        <dbReference type="ARBA" id="ARBA00023157"/>
    </source>
</evidence>
<reference key="1">
    <citation type="journal article" date="2007" name="Nature">
        <title>The medaka draft genome and insights into vertebrate genome evolution.</title>
        <authorList>
            <person name="Kasahara M."/>
            <person name="Naruse K."/>
            <person name="Sasaki S."/>
            <person name="Nakatani Y."/>
            <person name="Qu W."/>
            <person name="Ahsan B."/>
            <person name="Yamada T."/>
            <person name="Nagayasu Y."/>
            <person name="Doi K."/>
            <person name="Kasai Y."/>
            <person name="Jindo T."/>
            <person name="Kobayashi D."/>
            <person name="Shimada A."/>
            <person name="Toyoda A."/>
            <person name="Kuroki Y."/>
            <person name="Fujiyama A."/>
            <person name="Sasaki T."/>
            <person name="Shimizu A."/>
            <person name="Asakawa S."/>
            <person name="Shimizu N."/>
            <person name="Hashimoto S."/>
            <person name="Yang J."/>
            <person name="Lee Y."/>
            <person name="Matsushima K."/>
            <person name="Sugano S."/>
            <person name="Sakaizumi M."/>
            <person name="Narita T."/>
            <person name="Ohishi K."/>
            <person name="Haga S."/>
            <person name="Ohta F."/>
            <person name="Nomoto H."/>
            <person name="Nogata K."/>
            <person name="Morishita T."/>
            <person name="Endo T."/>
            <person name="Shin-I T."/>
            <person name="Takeda H."/>
            <person name="Morishita S."/>
            <person name="Kohara Y."/>
        </authorList>
    </citation>
    <scope>NUCLEOTIDE SEQUENCE [LARGE SCALE GENOMIC DNA]</scope>
    <source>
        <strain>Hd-rR</strain>
    </source>
</reference>
<keyword evidence="11" id="KW-0325">Glycoprotein</keyword>
<reference evidence="15" key="4">
    <citation type="submission" date="2025-09" db="UniProtKB">
        <authorList>
            <consortium name="Ensembl"/>
        </authorList>
    </citation>
    <scope>IDENTIFICATION</scope>
    <source>
        <strain evidence="15">HNI</strain>
    </source>
</reference>
<dbReference type="FunFam" id="1.20.1070.10:FF:000024">
    <property type="entry name" value="Olfactory receptor"/>
    <property type="match status" value="1"/>
</dbReference>
<feature type="transmembrane region" description="Helical" evidence="13">
    <location>
        <begin position="51"/>
        <end position="76"/>
    </location>
</feature>
<dbReference type="PRINTS" id="PR00237">
    <property type="entry name" value="GPCRRHODOPSN"/>
</dbReference>
<dbReference type="InterPro" id="IPR000276">
    <property type="entry name" value="GPCR_Rhodpsn"/>
</dbReference>
<evidence type="ECO:0000256" key="2">
    <source>
        <dbReference type="ARBA" id="ARBA00022475"/>
    </source>
</evidence>
<evidence type="ECO:0000256" key="6">
    <source>
        <dbReference type="ARBA" id="ARBA00022989"/>
    </source>
</evidence>
<dbReference type="PANTHER" id="PTHR26451:SF470">
    <property type="entry name" value="OLFACTORY RECEPTOR"/>
    <property type="match status" value="1"/>
</dbReference>
<feature type="transmembrane region" description="Helical" evidence="13">
    <location>
        <begin position="166"/>
        <end position="188"/>
    </location>
</feature>